<dbReference type="InterPro" id="IPR001387">
    <property type="entry name" value="Cro/C1-type_HTH"/>
</dbReference>
<evidence type="ECO:0000313" key="3">
    <source>
        <dbReference type="EMBL" id="GAA0856792.1"/>
    </source>
</evidence>
<dbReference type="PANTHER" id="PTHR46797:SF1">
    <property type="entry name" value="METHYLPHOSPHONATE SYNTHASE"/>
    <property type="match status" value="1"/>
</dbReference>
<keyword evidence="1" id="KW-0238">DNA-binding</keyword>
<dbReference type="SUPFAM" id="SSF47413">
    <property type="entry name" value="lambda repressor-like DNA-binding domains"/>
    <property type="match status" value="1"/>
</dbReference>
<accession>A0ABP3WYM9</accession>
<dbReference type="CDD" id="cd00093">
    <property type="entry name" value="HTH_XRE"/>
    <property type="match status" value="1"/>
</dbReference>
<keyword evidence="4" id="KW-1185">Reference proteome</keyword>
<dbReference type="Proteomes" id="UP001501764">
    <property type="component" value="Unassembled WGS sequence"/>
</dbReference>
<dbReference type="RefSeq" id="WP_346025807.1">
    <property type="nucleotide sequence ID" value="NZ_BAAACO010000001.1"/>
</dbReference>
<evidence type="ECO:0000256" key="1">
    <source>
        <dbReference type="ARBA" id="ARBA00023125"/>
    </source>
</evidence>
<organism evidence="3 4">
    <name type="scientific">Clostridium nitritogenes</name>
    <dbReference type="NCBI Taxonomy" id="83340"/>
    <lineage>
        <taxon>Bacteria</taxon>
        <taxon>Bacillati</taxon>
        <taxon>Bacillota</taxon>
        <taxon>Clostridia</taxon>
        <taxon>Eubacteriales</taxon>
        <taxon>Clostridiaceae</taxon>
        <taxon>Clostridium</taxon>
    </lineage>
</organism>
<feature type="domain" description="HTH cro/C1-type" evidence="2">
    <location>
        <begin position="7"/>
        <end position="61"/>
    </location>
</feature>
<dbReference type="InterPro" id="IPR010982">
    <property type="entry name" value="Lambda_DNA-bd_dom_sf"/>
</dbReference>
<gene>
    <name evidence="3" type="ORF">GCM10008916_07810</name>
</gene>
<comment type="caution">
    <text evidence="3">The sequence shown here is derived from an EMBL/GenBank/DDBJ whole genome shotgun (WGS) entry which is preliminary data.</text>
</comment>
<dbReference type="PROSITE" id="PS50943">
    <property type="entry name" value="HTH_CROC1"/>
    <property type="match status" value="1"/>
</dbReference>
<reference evidence="4" key="1">
    <citation type="journal article" date="2019" name="Int. J. Syst. Evol. Microbiol.">
        <title>The Global Catalogue of Microorganisms (GCM) 10K type strain sequencing project: providing services to taxonomists for standard genome sequencing and annotation.</title>
        <authorList>
            <consortium name="The Broad Institute Genomics Platform"/>
            <consortium name="The Broad Institute Genome Sequencing Center for Infectious Disease"/>
            <person name="Wu L."/>
            <person name="Ma J."/>
        </authorList>
    </citation>
    <scope>NUCLEOTIDE SEQUENCE [LARGE SCALE GENOMIC DNA]</scope>
    <source>
        <strain evidence="4">JCM 6485</strain>
    </source>
</reference>
<proteinExistence type="predicted"/>
<dbReference type="EMBL" id="BAAACO010000001">
    <property type="protein sequence ID" value="GAA0856792.1"/>
    <property type="molecule type" value="Genomic_DNA"/>
</dbReference>
<dbReference type="Gene3D" id="1.10.260.40">
    <property type="entry name" value="lambda repressor-like DNA-binding domains"/>
    <property type="match status" value="1"/>
</dbReference>
<dbReference type="InterPro" id="IPR050807">
    <property type="entry name" value="TransReg_Diox_bact_type"/>
</dbReference>
<evidence type="ECO:0000313" key="4">
    <source>
        <dbReference type="Proteomes" id="UP001501764"/>
    </source>
</evidence>
<protein>
    <recommendedName>
        <fullName evidence="2">HTH cro/C1-type domain-containing protein</fullName>
    </recommendedName>
</protein>
<dbReference type="Pfam" id="PF01381">
    <property type="entry name" value="HTH_3"/>
    <property type="match status" value="1"/>
</dbReference>
<sequence length="140" mass="15836">MNVSTTLKKLRKENKLTLKDLSKKSGISVSFISDIENMRRNPSIETLEALATALNVSINTFFDNKPGELKKTSSIEKDFPIVPKQFINPNEARDYVMKHQIFAYGGINPAKMSDEDILNLANEMLNQAELLSLKYSLKNK</sequence>
<dbReference type="PANTHER" id="PTHR46797">
    <property type="entry name" value="HTH-TYPE TRANSCRIPTIONAL REGULATOR"/>
    <property type="match status" value="1"/>
</dbReference>
<name>A0ABP3WYM9_9CLOT</name>
<evidence type="ECO:0000259" key="2">
    <source>
        <dbReference type="PROSITE" id="PS50943"/>
    </source>
</evidence>
<dbReference type="SMART" id="SM00530">
    <property type="entry name" value="HTH_XRE"/>
    <property type="match status" value="1"/>
</dbReference>